<proteinExistence type="predicted"/>
<keyword evidence="1" id="KW-0472">Membrane</keyword>
<keyword evidence="3" id="KW-1185">Reference proteome</keyword>
<sequence length="122" mass="14170">MSDIEKITSRRQRLEQLLRDQYYAEGQGLDDLINSCEQRLPQAVVKKMRLIAEIAQKLSDDVDYKVPDWAELDRMCRECEKELTPRSGRFVWGVAIVLMLAMTLGAVLFYHLNWDSISSHLP</sequence>
<dbReference type="EMBL" id="CP045699">
    <property type="protein sequence ID" value="QGA63978.1"/>
    <property type="molecule type" value="Genomic_DNA"/>
</dbReference>
<accession>A0A5Q0T9Z9</accession>
<reference evidence="2 3" key="1">
    <citation type="submission" date="2019-10" db="EMBL/GenBank/DDBJ databases">
        <title>Vibrio sp. nov., isolated from Coralline algae surface.</title>
        <authorList>
            <person name="Geng Y."/>
            <person name="Zhang X."/>
        </authorList>
    </citation>
    <scope>NUCLEOTIDE SEQUENCE [LARGE SCALE GENOMIC DNA]</scope>
    <source>
        <strain evidence="2 3">SM1977</strain>
    </source>
</reference>
<evidence type="ECO:0000256" key="1">
    <source>
        <dbReference type="SAM" id="Phobius"/>
    </source>
</evidence>
<keyword evidence="1" id="KW-1133">Transmembrane helix</keyword>
<feature type="transmembrane region" description="Helical" evidence="1">
    <location>
        <begin position="90"/>
        <end position="112"/>
    </location>
</feature>
<organism evidence="2 3">
    <name type="scientific">Vibrio algicola</name>
    <dbReference type="NCBI Taxonomy" id="2662262"/>
    <lineage>
        <taxon>Bacteria</taxon>
        <taxon>Pseudomonadati</taxon>
        <taxon>Pseudomonadota</taxon>
        <taxon>Gammaproteobacteria</taxon>
        <taxon>Vibrionales</taxon>
        <taxon>Vibrionaceae</taxon>
        <taxon>Vibrio</taxon>
    </lineage>
</organism>
<keyword evidence="1" id="KW-0812">Transmembrane</keyword>
<protein>
    <submittedName>
        <fullName evidence="2">DUF4145 domain-containing protein</fullName>
    </submittedName>
</protein>
<gene>
    <name evidence="2" type="ORF">GFB47_00145</name>
</gene>
<dbReference type="AlphaFoldDB" id="A0A5Q0T9Z9"/>
<dbReference type="Proteomes" id="UP000348942">
    <property type="component" value="Chromosome 1"/>
</dbReference>
<evidence type="ECO:0000313" key="3">
    <source>
        <dbReference type="Proteomes" id="UP000348942"/>
    </source>
</evidence>
<evidence type="ECO:0000313" key="2">
    <source>
        <dbReference type="EMBL" id="QGA63978.1"/>
    </source>
</evidence>
<dbReference type="RefSeq" id="WP_153445545.1">
    <property type="nucleotide sequence ID" value="NZ_CP045699.1"/>
</dbReference>
<name>A0A5Q0T9Z9_9VIBR</name>